<dbReference type="GO" id="GO:0000132">
    <property type="term" value="P:establishment of mitotic spindle orientation"/>
    <property type="evidence" value="ECO:0007669"/>
    <property type="project" value="TreeGrafter"/>
</dbReference>
<dbReference type="PANTHER" id="PTHR18916:SF6">
    <property type="entry name" value="DYNACTIN SUBUNIT 1"/>
    <property type="match status" value="1"/>
</dbReference>
<keyword evidence="12" id="KW-0131">Cell cycle</keyword>
<feature type="compositionally biased region" description="Polar residues" evidence="14">
    <location>
        <begin position="95"/>
        <end position="106"/>
    </location>
</feature>
<gene>
    <name evidence="16" type="ORF">DERYTH_LOCUS10083</name>
</gene>
<dbReference type="AlphaFoldDB" id="A0A9N9DS95"/>
<evidence type="ECO:0000313" key="17">
    <source>
        <dbReference type="Proteomes" id="UP000789405"/>
    </source>
</evidence>
<evidence type="ECO:0000256" key="8">
    <source>
        <dbReference type="ARBA" id="ARBA00022776"/>
    </source>
</evidence>
<feature type="compositionally biased region" description="Low complexity" evidence="14">
    <location>
        <begin position="71"/>
        <end position="94"/>
    </location>
</feature>
<evidence type="ECO:0000313" key="16">
    <source>
        <dbReference type="EMBL" id="CAG8649059.1"/>
    </source>
</evidence>
<evidence type="ECO:0000256" key="9">
    <source>
        <dbReference type="ARBA" id="ARBA00023017"/>
    </source>
</evidence>
<keyword evidence="17" id="KW-1185">Reference proteome</keyword>
<dbReference type="EMBL" id="CAJVPY010005725">
    <property type="protein sequence ID" value="CAG8649059.1"/>
    <property type="molecule type" value="Genomic_DNA"/>
</dbReference>
<dbReference type="GO" id="GO:0051301">
    <property type="term" value="P:cell division"/>
    <property type="evidence" value="ECO:0007669"/>
    <property type="project" value="UniProtKB-KW"/>
</dbReference>
<feature type="compositionally biased region" description="Polar residues" evidence="14">
    <location>
        <begin position="555"/>
        <end position="566"/>
    </location>
</feature>
<evidence type="ECO:0000256" key="10">
    <source>
        <dbReference type="ARBA" id="ARBA00023054"/>
    </source>
</evidence>
<dbReference type="GO" id="GO:0051286">
    <property type="term" value="C:cell tip"/>
    <property type="evidence" value="ECO:0007669"/>
    <property type="project" value="TreeGrafter"/>
</dbReference>
<accession>A0A9N9DS95</accession>
<dbReference type="InterPro" id="IPR000938">
    <property type="entry name" value="CAP-Gly_domain"/>
</dbReference>
<comment type="similarity">
    <text evidence="4">Belongs to the dynactin 150 kDa subunit family.</text>
</comment>
<sequence length="1229" mass="140346">MATTSSSDIVVDARCEIAGKTGTIRFVGSTDFALGKWVGVELDDPSGKNNGSVNSKHYFDCKPNHGVFVRPSQVKIPPSSSIPSNSIPQPRNPSTPTSFAPPNSTDGAPLRQRPASMIFPSNRNSTSGIPNINRLSRGPGQFGRGPNSPTFQRRPRGYSDASNPDQKKLDFDSVYFNNQDISEDYADDENIDEYEPGASAPRSDTPKYLETPRHETANAPDPFSLQEAREQGTVSQKEYDELRMKLKILENKRQEDRERIRETDKMRADAEQILSIKPKLQAKMAEMQLELRDLRKQLKEINSEKEAFEGKYNEAAESMEIMAIDKEVAEEKADQLQQEVNMLKEKIEEISVDLTVFKKHESGLSDETRSAIEFAQLEKQNERLKEALFRLREVTSESEAELNKKLKSLEKELSSLQDIQMQRDQMKNQLDAAEIAIEDLKSQLDDVMHNADMLEQLTQTNLMQGEQIEEMKNTIEDLEALKELNDELEESHIENEKQLQEEIDRKDMQIREYKRRIESTDEANADYENTISNFRELVATLQSDLEQFRRKEENQNSGTENLGSESQKMHDLRIKLSTTELKNQAKQIDLELRKLDAMQATENLEYVQIDQKHNIAEKLNTAVPEQLIAVCDLRQKLAWFSSLSQRFVTFINGCPVETFLKMGQVYHDLIGTERRINSIVDLLKKEELKESENIEVVQRSIAQLEHLAEIYLSNTKLDEADKHYSCARALDFNSDTIAVTLGHLKQAVATACKDEEIIVSDNSEEFHSEFFQPLQALVTQSRNSKVMVRKLHLRLDELSGKSSSLKFDILAQFKMCHSLSTKLTNFCFEVWKGVSDYINGKKGTKDELKLAGLQQIIYTATESILSVNEMKMWEGCTKSLQNLCQEIGNLNNVVNDPDNSENVSKHEAPWIIRSKELKAEVIINVDMERKLQQSSEKIQELFKEMKLKDQALQEAGVKIGLLERRVEIVKQQADRINSLEQELANKNKQESEFEEVMGKLHHDLENLAHQHQQSSTLIANLDGKELQSEQPIRPHEEDDLGSDGMGIISEASPLETQHLTSQIESLKLAVRYLRAENSHLKGKEALSVLNWHLQPKRSRSIQNQNNSEELSNIAQEAKSLLKDFRSNSSSPRVVRITKTLEDKKKWQSIKKTPIYQYQIQQSVMYTLQKRSNDLKSKLQQLGKMNLQKSQKPSKNGIVDTRPSFVGRIRLPLLDTPNNTHSHNINIKNP</sequence>
<dbReference type="PANTHER" id="PTHR18916">
    <property type="entry name" value="DYNACTIN 1-RELATED MICROTUBULE-BINDING"/>
    <property type="match status" value="1"/>
</dbReference>
<dbReference type="Proteomes" id="UP000789405">
    <property type="component" value="Unassembled WGS sequence"/>
</dbReference>
<dbReference type="GO" id="GO:0005814">
    <property type="term" value="C:centriole"/>
    <property type="evidence" value="ECO:0007669"/>
    <property type="project" value="UniProtKB-SubCell"/>
</dbReference>
<evidence type="ECO:0000256" key="6">
    <source>
        <dbReference type="ARBA" id="ARBA00022618"/>
    </source>
</evidence>
<keyword evidence="10 13" id="KW-0175">Coiled coil</keyword>
<keyword evidence="6" id="KW-0132">Cell division</keyword>
<feature type="compositionally biased region" description="Acidic residues" evidence="14">
    <location>
        <begin position="183"/>
        <end position="195"/>
    </location>
</feature>
<dbReference type="InterPro" id="IPR036859">
    <property type="entry name" value="CAP-Gly_dom_sf"/>
</dbReference>
<keyword evidence="7" id="KW-0493">Microtubule</keyword>
<proteinExistence type="inferred from homology"/>
<dbReference type="GO" id="GO:0005819">
    <property type="term" value="C:spindle"/>
    <property type="evidence" value="ECO:0007669"/>
    <property type="project" value="UniProtKB-SubCell"/>
</dbReference>
<dbReference type="GO" id="GO:0030286">
    <property type="term" value="C:dynein complex"/>
    <property type="evidence" value="ECO:0007669"/>
    <property type="project" value="UniProtKB-KW"/>
</dbReference>
<dbReference type="Pfam" id="PF01302">
    <property type="entry name" value="CAP_GLY"/>
    <property type="match status" value="1"/>
</dbReference>
<feature type="region of interest" description="Disordered" evidence="14">
    <location>
        <begin position="183"/>
        <end position="237"/>
    </location>
</feature>
<evidence type="ECO:0000256" key="4">
    <source>
        <dbReference type="ARBA" id="ARBA00011010"/>
    </source>
</evidence>
<feature type="region of interest" description="Disordered" evidence="14">
    <location>
        <begin position="550"/>
        <end position="569"/>
    </location>
</feature>
<dbReference type="SMART" id="SM01052">
    <property type="entry name" value="CAP_GLY"/>
    <property type="match status" value="1"/>
</dbReference>
<dbReference type="GO" id="GO:0005874">
    <property type="term" value="C:microtubule"/>
    <property type="evidence" value="ECO:0007669"/>
    <property type="project" value="UniProtKB-KW"/>
</dbReference>
<evidence type="ECO:0000256" key="5">
    <source>
        <dbReference type="ARBA" id="ARBA00022490"/>
    </source>
</evidence>
<evidence type="ECO:0000256" key="1">
    <source>
        <dbReference type="ARBA" id="ARBA00004114"/>
    </source>
</evidence>
<keyword evidence="11" id="KW-0206">Cytoskeleton</keyword>
<feature type="domain" description="CAP-Gly" evidence="15">
    <location>
        <begin position="28"/>
        <end position="70"/>
    </location>
</feature>
<feature type="non-terminal residue" evidence="16">
    <location>
        <position position="1229"/>
    </location>
</feature>
<dbReference type="SUPFAM" id="SSF74924">
    <property type="entry name" value="Cap-Gly domain"/>
    <property type="match status" value="1"/>
</dbReference>
<feature type="coiled-coil region" evidence="13">
    <location>
        <begin position="969"/>
        <end position="996"/>
    </location>
</feature>
<feature type="region of interest" description="Disordered" evidence="14">
    <location>
        <begin position="69"/>
        <end position="171"/>
    </location>
</feature>
<evidence type="ECO:0000256" key="7">
    <source>
        <dbReference type="ARBA" id="ARBA00022701"/>
    </source>
</evidence>
<protein>
    <submittedName>
        <fullName evidence="16">23493_t:CDS:1</fullName>
    </submittedName>
</protein>
<evidence type="ECO:0000259" key="15">
    <source>
        <dbReference type="PROSITE" id="PS50245"/>
    </source>
</evidence>
<evidence type="ECO:0000256" key="2">
    <source>
        <dbReference type="ARBA" id="ARBA00004186"/>
    </source>
</evidence>
<comment type="caution">
    <text evidence="16">The sequence shown here is derived from an EMBL/GenBank/DDBJ whole genome shotgun (WGS) entry which is preliminary data.</text>
</comment>
<dbReference type="OrthoDB" id="2130750at2759"/>
<keyword evidence="9" id="KW-0243">Dynein</keyword>
<keyword evidence="8" id="KW-0498">Mitosis</keyword>
<evidence type="ECO:0000256" key="13">
    <source>
        <dbReference type="SAM" id="Coils"/>
    </source>
</evidence>
<dbReference type="GO" id="GO:0000743">
    <property type="term" value="P:nuclear migration involved in conjugation with cellular fusion"/>
    <property type="evidence" value="ECO:0007669"/>
    <property type="project" value="TreeGrafter"/>
</dbReference>
<dbReference type="GO" id="GO:0005816">
    <property type="term" value="C:spindle pole body"/>
    <property type="evidence" value="ECO:0007669"/>
    <property type="project" value="TreeGrafter"/>
</dbReference>
<reference evidence="16" key="1">
    <citation type="submission" date="2021-06" db="EMBL/GenBank/DDBJ databases">
        <authorList>
            <person name="Kallberg Y."/>
            <person name="Tangrot J."/>
            <person name="Rosling A."/>
        </authorList>
    </citation>
    <scope>NUCLEOTIDE SEQUENCE</scope>
    <source>
        <strain evidence="16">MA453B</strain>
    </source>
</reference>
<evidence type="ECO:0000256" key="14">
    <source>
        <dbReference type="SAM" id="MobiDB-lite"/>
    </source>
</evidence>
<feature type="compositionally biased region" description="Basic and acidic residues" evidence="14">
    <location>
        <begin position="204"/>
        <end position="216"/>
    </location>
</feature>
<dbReference type="InterPro" id="IPR022157">
    <property type="entry name" value="Dynactin"/>
</dbReference>
<dbReference type="Gene3D" id="2.30.30.190">
    <property type="entry name" value="CAP Gly-rich-like domain"/>
    <property type="match status" value="1"/>
</dbReference>
<feature type="compositionally biased region" description="Polar residues" evidence="14">
    <location>
        <begin position="119"/>
        <end position="134"/>
    </location>
</feature>
<evidence type="ECO:0000256" key="3">
    <source>
        <dbReference type="ARBA" id="ARBA00004544"/>
    </source>
</evidence>
<name>A0A9N9DS95_9GLOM</name>
<comment type="subcellular location">
    <subcellularLocation>
        <location evidence="3">Cytoplasm</location>
        <location evidence="3">Cell cortex</location>
    </subcellularLocation>
    <subcellularLocation>
        <location evidence="1">Cytoplasm</location>
        <location evidence="1">Cytoskeleton</location>
        <location evidence="1">Microtubule organizing center</location>
        <location evidence="1">Centrosome</location>
        <location evidence="1">Centriole</location>
    </subcellularLocation>
    <subcellularLocation>
        <location evidence="2">Cytoplasm</location>
        <location evidence="2">Cytoskeleton</location>
        <location evidence="2">Spindle</location>
    </subcellularLocation>
</comment>
<evidence type="ECO:0000256" key="12">
    <source>
        <dbReference type="ARBA" id="ARBA00023306"/>
    </source>
</evidence>
<organism evidence="16 17">
    <name type="scientific">Dentiscutata erythropus</name>
    <dbReference type="NCBI Taxonomy" id="1348616"/>
    <lineage>
        <taxon>Eukaryota</taxon>
        <taxon>Fungi</taxon>
        <taxon>Fungi incertae sedis</taxon>
        <taxon>Mucoromycota</taxon>
        <taxon>Glomeromycotina</taxon>
        <taxon>Glomeromycetes</taxon>
        <taxon>Diversisporales</taxon>
        <taxon>Gigasporaceae</taxon>
        <taxon>Dentiscutata</taxon>
    </lineage>
</organism>
<dbReference type="PROSITE" id="PS50245">
    <property type="entry name" value="CAP_GLY_2"/>
    <property type="match status" value="1"/>
</dbReference>
<evidence type="ECO:0000256" key="11">
    <source>
        <dbReference type="ARBA" id="ARBA00023212"/>
    </source>
</evidence>
<dbReference type="Pfam" id="PF12455">
    <property type="entry name" value="Dynactin"/>
    <property type="match status" value="1"/>
</dbReference>
<keyword evidence="5" id="KW-0963">Cytoplasm</keyword>